<dbReference type="EMBL" id="LR796964">
    <property type="protein sequence ID" value="CAB4177819.1"/>
    <property type="molecule type" value="Genomic_DNA"/>
</dbReference>
<gene>
    <name evidence="1" type="ORF">UFOVP1004_11</name>
</gene>
<protein>
    <submittedName>
        <fullName evidence="1">Uncharacterized protein</fullName>
    </submittedName>
</protein>
<evidence type="ECO:0000313" key="1">
    <source>
        <dbReference type="EMBL" id="CAB4177819.1"/>
    </source>
</evidence>
<accession>A0A6J5Q0W8</accession>
<sequence>MSLWTADLTKYGDMIRKWFPVAKDLAQYGAALFGDVRVRVDSVGQPLTRDDLVEIPVKLMVSVRDQKFAELVRCEPVRVHGNLSAKFPAFNWPEVSAKSGSIRVDWPEGSRAMVNVPAIDPLVASVTLHDDGTGVIEIQRGPDGAITY</sequence>
<reference evidence="1" key="1">
    <citation type="submission" date="2020-05" db="EMBL/GenBank/DDBJ databases">
        <authorList>
            <person name="Chiriac C."/>
            <person name="Salcher M."/>
            <person name="Ghai R."/>
            <person name="Kavagutti S V."/>
        </authorList>
    </citation>
    <scope>NUCLEOTIDE SEQUENCE</scope>
</reference>
<organism evidence="1">
    <name type="scientific">uncultured Caudovirales phage</name>
    <dbReference type="NCBI Taxonomy" id="2100421"/>
    <lineage>
        <taxon>Viruses</taxon>
        <taxon>Duplodnaviria</taxon>
        <taxon>Heunggongvirae</taxon>
        <taxon>Uroviricota</taxon>
        <taxon>Caudoviricetes</taxon>
        <taxon>Peduoviridae</taxon>
        <taxon>Maltschvirus</taxon>
        <taxon>Maltschvirus maltsch</taxon>
    </lineage>
</organism>
<name>A0A6J5Q0W8_9CAUD</name>
<proteinExistence type="predicted"/>